<feature type="region of interest" description="Disordered" evidence="1">
    <location>
        <begin position="202"/>
        <end position="713"/>
    </location>
</feature>
<feature type="compositionally biased region" description="Low complexity" evidence="1">
    <location>
        <begin position="418"/>
        <end position="444"/>
    </location>
</feature>
<feature type="compositionally biased region" description="Low complexity" evidence="1">
    <location>
        <begin position="658"/>
        <end position="668"/>
    </location>
</feature>
<feature type="compositionally biased region" description="Basic and acidic residues" evidence="1">
    <location>
        <begin position="98"/>
        <end position="119"/>
    </location>
</feature>
<name>Q585V1_TRYB2</name>
<keyword evidence="4" id="KW-1185">Reference proteome</keyword>
<dbReference type="PaxDb" id="5691-AAQ15978"/>
<evidence type="ECO:0000256" key="1">
    <source>
        <dbReference type="SAM" id="MobiDB-lite"/>
    </source>
</evidence>
<protein>
    <submittedName>
        <fullName evidence="3">Uncharacterized protein</fullName>
    </submittedName>
</protein>
<dbReference type="eggNOG" id="ENOG502RSJ9">
    <property type="taxonomic scope" value="Eukaryota"/>
</dbReference>
<dbReference type="GeneID" id="3655821"/>
<evidence type="ECO:0000313" key="2">
    <source>
        <dbReference type="EMBL" id="AAQ15978.2"/>
    </source>
</evidence>
<proteinExistence type="predicted"/>
<dbReference type="GO" id="GO:0010608">
    <property type="term" value="P:post-transcriptional regulation of gene expression"/>
    <property type="evidence" value="ECO:0000314"/>
    <property type="project" value="GeneDB"/>
</dbReference>
<feature type="compositionally biased region" description="Polar residues" evidence="1">
    <location>
        <begin position="554"/>
        <end position="569"/>
    </location>
</feature>
<feature type="region of interest" description="Disordered" evidence="1">
    <location>
        <begin position="151"/>
        <end position="176"/>
    </location>
</feature>
<feature type="region of interest" description="Disordered" evidence="1">
    <location>
        <begin position="89"/>
        <end position="119"/>
    </location>
</feature>
<dbReference type="KEGG" id="tbr:Tb927.2.5200"/>
<dbReference type="Proteomes" id="UP000008524">
    <property type="component" value="Chromosome 2"/>
</dbReference>
<dbReference type="OMA" id="CHIHFMA"/>
<dbReference type="STRING" id="185431.Q585V1"/>
<dbReference type="InParanoid" id="Q585V1"/>
<dbReference type="AlphaFoldDB" id="Q585V1"/>
<feature type="compositionally biased region" description="Polar residues" evidence="1">
    <location>
        <begin position="612"/>
        <end position="639"/>
    </location>
</feature>
<dbReference type="OrthoDB" id="751084at2759"/>
<reference evidence="3" key="1">
    <citation type="submission" date="1999-08" db="EMBL/GenBank/DDBJ databases">
        <authorList>
            <person name="El-Sayed N.M."/>
            <person name="Khalak H."/>
            <person name="Adams M.D."/>
        </authorList>
    </citation>
    <scope>NUCLEOTIDE SEQUENCE</scope>
    <source>
        <strain evidence="3">GUTat10.1</strain>
    </source>
</reference>
<dbReference type="GO" id="GO:0006325">
    <property type="term" value="P:chromatin organization"/>
    <property type="evidence" value="ECO:0000318"/>
    <property type="project" value="GO_Central"/>
</dbReference>
<accession>Q585V1</accession>
<feature type="compositionally biased region" description="Low complexity" evidence="1">
    <location>
        <begin position="581"/>
        <end position="591"/>
    </location>
</feature>
<feature type="compositionally biased region" description="Pro residues" evidence="1">
    <location>
        <begin position="244"/>
        <end position="256"/>
    </location>
</feature>
<dbReference type="EMBL" id="AE017150">
    <property type="protein sequence ID" value="AAQ15978.2"/>
    <property type="molecule type" value="Genomic_DNA"/>
</dbReference>
<sequence>MDEQNSESSDVGGLLEVLEECALGDWDVSADELLLKSLMTMQAKLSARFDSIRGMVDSLYDEARTASIQLQNAMNSFAVLSQRQFVQNRVSAEDEGSERETEPSKSDEGESEDRERGLGDVEVRVARMCQECVDLSYRVLKKRTMPLLDEDSSLSEYGSGDDESEGSSAEVRRPSCSENLFMSPITSRKFLSDPYGGYFDNTVGKADFTSGGRRRLGGSTGRMGRGSRQNPSTRLGGPTTVRPAAPPPLPPTPPPVQMAKAKGTLPPPPPPMPTGKLKAPPPPPPPFASIAGKTRAPLPPPPPAPTGKTQAPAAPPPAPTGKTQAPAAPPPAPTGKTQAPAAPPPAPTGKTQAPAAPPPAPTGKTQAPAAPPPAPTGKTQAPTAPPPAPTGKTQAPAAPPPAPTGKTQAPAAPPPAPTGKTQAPAAPRVAAQTQKQQAKKGVAAFLDSSDSSDGSEAKPCAGAVVRPGLAAPSLVRENSTLPSPAPVLSMKRPPAASSGKGKVALFDSSSDSDEENSGVRAATFTEKDDQQFPKGGVGAGDLARKGSPRGVPSRATSGSRVGPTDQQKLISPVGSPRSRRPIFSSSSGSSPEATPPRASIKQTGCRGAALGVSSTAQVGGGNNQSTTAKPLPTTFQSVERSVPASPPPPEGVRARSEAAPAQSPDAAANVMPIVKTETQPQGDDKEQHTAAPLKVIPNVAFSKRKISDSDSDN</sequence>
<reference evidence="3" key="4">
    <citation type="submission" date="2005-04" db="EMBL/GenBank/DDBJ databases">
        <title>.</title>
        <authorList>
            <person name="Ghedin E."/>
            <person name="Blandin G."/>
            <person name="Bartholomeu D."/>
            <person name="Caler E."/>
            <person name="Haas B."/>
            <person name="Hannick L."/>
            <person name="Shallom J."/>
            <person name="Hou L."/>
            <person name="Djikeng A."/>
            <person name="Feldblyum T."/>
            <person name="Hostetler J."/>
            <person name="Johnson J."/>
            <person name="Jones K."/>
            <person name="Koo H.L."/>
            <person name="Larkin C."/>
            <person name="Pai G."/>
            <person name="Peterson J."/>
            <person name="Khalak H.G."/>
            <person name="Salzberg S."/>
            <person name="Simpson A.J."/>
            <person name="Tallon L."/>
            <person name="Van Aken S."/>
            <person name="Wanless D."/>
            <person name="White O."/>
            <person name="Wortman J."/>
            <person name="Fraser C.M."/>
            <person name="El-Sayed N.M.A."/>
        </authorList>
    </citation>
    <scope>NUCLEOTIDE SEQUENCE</scope>
    <source>
        <strain evidence="3">GUTat10.1</strain>
    </source>
</reference>
<reference evidence="2 4" key="3">
    <citation type="journal article" date="2005" name="Science">
        <title>The genome of the African trypanosome Trypanosoma brucei.</title>
        <authorList>
            <person name="Berriman M."/>
            <person name="Ghedin E."/>
            <person name="Hertz-Fowler C."/>
            <person name="Blandin G."/>
            <person name="Renauld H."/>
            <person name="Bartholomeu D.C."/>
            <person name="Lennard N.J."/>
            <person name="Caler E."/>
            <person name="Hamlin N.E."/>
            <person name="Haas B."/>
            <person name="Bohme U."/>
            <person name="Hannick L."/>
            <person name="Aslett M.A."/>
            <person name="Shallom J."/>
            <person name="Marcello L."/>
            <person name="Hou L."/>
            <person name="Wickstead B."/>
            <person name="Alsmark U.C."/>
            <person name="Arrowsmith C."/>
            <person name="Atkin R.J."/>
            <person name="Barron A.J."/>
            <person name="Bringaud F."/>
            <person name="Brooks K."/>
            <person name="Carrington M."/>
            <person name="Cherevach I."/>
            <person name="Chillingworth T.J."/>
            <person name="Churcher C."/>
            <person name="Clark L.N."/>
            <person name="Corton C.H."/>
            <person name="Cronin A."/>
            <person name="Davies R.M."/>
            <person name="Doggett J."/>
            <person name="Djikeng A."/>
            <person name="Feldblyum T."/>
            <person name="Field M.C."/>
            <person name="Fraser A."/>
            <person name="Goodhead I."/>
            <person name="Hance Z."/>
            <person name="Harper D."/>
            <person name="Harris B.R."/>
            <person name="Hauser H."/>
            <person name="Hostetler J."/>
            <person name="Ivens A."/>
            <person name="Jagels K."/>
            <person name="Johnson D."/>
            <person name="Johnson J."/>
            <person name="Jones K."/>
            <person name="Kerhornou A.X."/>
            <person name="Koo H."/>
            <person name="Larke N."/>
            <person name="Landfear S."/>
            <person name="Larkin C."/>
            <person name="Leech V."/>
            <person name="Line A."/>
            <person name="Lord A."/>
            <person name="Macleod A."/>
            <person name="Mooney P.J."/>
            <person name="Moule S."/>
            <person name="Martin D.M."/>
            <person name="Morgan G.W."/>
            <person name="Mungall K."/>
            <person name="Norbertczak H."/>
            <person name="Ormond D."/>
            <person name="Pai G."/>
            <person name="Peacock C.S."/>
            <person name="Peterson J."/>
            <person name="Quail M.A."/>
            <person name="Rabbinowitsch E."/>
            <person name="Rajandream M.A."/>
            <person name="Reitter C."/>
            <person name="Salzberg S.L."/>
            <person name="Sanders M."/>
            <person name="Schobel S."/>
            <person name="Sharp S."/>
            <person name="Simmonds M."/>
            <person name="Simpson A.J."/>
            <person name="Tallon L."/>
            <person name="Turner C.M."/>
            <person name="Tait A."/>
            <person name="Tivey A.R."/>
            <person name="Van Aken S."/>
            <person name="Walker D."/>
            <person name="Wanless D."/>
            <person name="Wang S."/>
            <person name="White B."/>
            <person name="White O."/>
            <person name="Whitehead S."/>
            <person name="Woodward J."/>
            <person name="Wortman J."/>
            <person name="Adams M.D."/>
            <person name="Embley T.M."/>
            <person name="Gull K."/>
            <person name="Ullu E."/>
            <person name="Barry J.D."/>
            <person name="Fairlamb A.H."/>
            <person name="Opperdoes F."/>
            <person name="Barrell B.G."/>
            <person name="Donelson J.E."/>
            <person name="Hall N."/>
            <person name="Fraser C.M."/>
            <person name="Melville S.E."/>
            <person name="El-Sayed N.M."/>
        </authorList>
    </citation>
    <scope>NUCLEOTIDE SEQUENCE [LARGE SCALE GENOMIC DNA]</scope>
    <source>
        <strain evidence="2 4">927/4 GUTat10.1</strain>
    </source>
</reference>
<dbReference type="GO" id="GO:0005634">
    <property type="term" value="C:nucleus"/>
    <property type="evidence" value="ECO:0000318"/>
    <property type="project" value="GO_Central"/>
</dbReference>
<gene>
    <name evidence="2" type="primary">30J2.50</name>
    <name evidence="3" type="ORF">Tb927.2.5200</name>
</gene>
<dbReference type="VEuPathDB" id="TriTrypDB:Tb927.2.5200"/>
<reference evidence="2" key="2">
    <citation type="journal article" date="2005" name="Science">
        <title>Comparative genomics of trypanosomatid parasitic protozoa.</title>
        <authorList>
            <person name="El-Sayed N.M."/>
            <person name="Myler P.J."/>
            <person name="Blandin G."/>
            <person name="Berriman M."/>
            <person name="Crabtree J."/>
            <person name="Aggarwal G."/>
            <person name="Caler E."/>
            <person name="Renauld H."/>
            <person name="Worthey E.A."/>
            <person name="Hertz-Fowler C."/>
            <person name="Ghedin E."/>
            <person name="Peacock C."/>
            <person name="Bartholomeu D.C."/>
            <person name="Haas B.J."/>
            <person name="Tran A.N."/>
            <person name="Wortman J.R."/>
            <person name="Alsmark U.C."/>
            <person name="Angiuoli S."/>
            <person name="Anupama A."/>
            <person name="Badger J."/>
            <person name="Bringaud F."/>
            <person name="Cadag E."/>
            <person name="Carlton J.M."/>
            <person name="Cerqueira G.C."/>
            <person name="Creasy T."/>
            <person name="Delcher A.L."/>
            <person name="Djikeng A."/>
            <person name="Embley T.M."/>
            <person name="Hauser C."/>
            <person name="Ivens A.C."/>
            <person name="Kummerfeld S.K."/>
            <person name="Pereira-Leal J.B."/>
            <person name="Nilsson D."/>
            <person name="Peterson J."/>
            <person name="Salzberg S.L."/>
            <person name="Shallom J."/>
            <person name="Silva J.C."/>
            <person name="Sundaram J."/>
            <person name="Westenberger S."/>
            <person name="White O."/>
            <person name="Melville S.E."/>
            <person name="Donelson J.E."/>
            <person name="Andersson B."/>
            <person name="Stuart K.D."/>
            <person name="Hall N."/>
        </authorList>
    </citation>
    <scope>NUCLEOTIDE SEQUENCE</scope>
    <source>
        <strain evidence="2">927/4 GUTat10.1</strain>
    </source>
</reference>
<dbReference type="EMBL" id="AC009463">
    <property type="protein sequence ID" value="AAX79998.1"/>
    <property type="molecule type" value="Genomic_DNA"/>
</dbReference>
<feature type="compositionally biased region" description="Acidic residues" evidence="1">
    <location>
        <begin position="151"/>
        <end position="165"/>
    </location>
</feature>
<organism evidence="3 4">
    <name type="scientific">Trypanosoma brucei brucei (strain 927/4 GUTat10.1)</name>
    <dbReference type="NCBI Taxonomy" id="185431"/>
    <lineage>
        <taxon>Eukaryota</taxon>
        <taxon>Discoba</taxon>
        <taxon>Euglenozoa</taxon>
        <taxon>Kinetoplastea</taxon>
        <taxon>Metakinetoplastina</taxon>
        <taxon>Trypanosomatida</taxon>
        <taxon>Trypanosomatidae</taxon>
        <taxon>Trypanosoma</taxon>
    </lineage>
</organism>
<evidence type="ECO:0000313" key="4">
    <source>
        <dbReference type="Proteomes" id="UP000008524"/>
    </source>
</evidence>
<reference evidence="2" key="5">
    <citation type="submission" date="2005-04" db="EMBL/GenBank/DDBJ databases">
        <title>Sequencing, closure, and annotation of Trypanosoma brucei chromosomes 2 through 8.</title>
        <authorList>
            <person name="Ghedin E."/>
            <person name="Blandin G."/>
            <person name="Bartholomeu D."/>
            <person name="Caler E."/>
            <person name="Haas B."/>
            <person name="Hannick L."/>
            <person name="Shallom J."/>
            <person name="Hou L."/>
            <person name="Djikeng A."/>
            <person name="Feldblyum T."/>
            <person name="Hostetler J."/>
            <person name="Johnson J."/>
            <person name="Jones K."/>
            <person name="Koo H.L."/>
            <person name="Larkin C."/>
            <person name="Pai G."/>
            <person name="Peterson J."/>
            <person name="Khalak H.G."/>
            <person name="Salzberg S."/>
            <person name="Simpson A.J."/>
            <person name="Tallon L."/>
            <person name="Van Aken S."/>
            <person name="Wanless D."/>
            <person name="White O."/>
            <person name="Wortman J."/>
            <person name="Fraser C.M."/>
            <person name="El-Sayed N.M.A."/>
        </authorList>
    </citation>
    <scope>NUCLEOTIDE SEQUENCE</scope>
    <source>
        <strain evidence="2">927/4 GUTat10.1</strain>
    </source>
</reference>
<accession>D7SG30</accession>
<dbReference type="RefSeq" id="XP_951692.1">
    <property type="nucleotide sequence ID" value="XM_946599.1"/>
</dbReference>
<evidence type="ECO:0000313" key="3">
    <source>
        <dbReference type="EMBL" id="AAX79998.1"/>
    </source>
</evidence>
<dbReference type="GO" id="GO:0005737">
    <property type="term" value="C:cytoplasm"/>
    <property type="evidence" value="ECO:0006056"/>
    <property type="project" value="Others"/>
</dbReference>
<feature type="compositionally biased region" description="Pro residues" evidence="1">
    <location>
        <begin position="265"/>
        <end position="287"/>
    </location>
</feature>